<feature type="region of interest" description="Disordered" evidence="1">
    <location>
        <begin position="1"/>
        <end position="25"/>
    </location>
</feature>
<reference evidence="5" key="2">
    <citation type="submission" date="2020-10" db="UniProtKB">
        <authorList>
            <consortium name="WormBaseParasite"/>
        </authorList>
    </citation>
    <scope>IDENTIFICATION</scope>
</reference>
<accession>A0A7E5A1N0</accession>
<dbReference type="InterPro" id="IPR005069">
    <property type="entry name" value="Nucl-diP-sugar_transferase"/>
</dbReference>
<dbReference type="Pfam" id="PF03407">
    <property type="entry name" value="Nucleotid_trans"/>
    <property type="match status" value="1"/>
</dbReference>
<dbReference type="Proteomes" id="UP000492821">
    <property type="component" value="Unassembled WGS sequence"/>
</dbReference>
<dbReference type="WBParaSite" id="Pan_g9290.t1">
    <property type="protein sequence ID" value="Pan_g9290.t1"/>
    <property type="gene ID" value="Pan_g9290"/>
</dbReference>
<evidence type="ECO:0000259" key="3">
    <source>
        <dbReference type="Pfam" id="PF03407"/>
    </source>
</evidence>
<keyword evidence="2" id="KW-0472">Membrane</keyword>
<feature type="domain" description="Nucleotide-diphospho-sugar transferase" evidence="3">
    <location>
        <begin position="143"/>
        <end position="339"/>
    </location>
</feature>
<feature type="transmembrane region" description="Helical" evidence="2">
    <location>
        <begin position="51"/>
        <end position="71"/>
    </location>
</feature>
<organism evidence="4 5">
    <name type="scientific">Panagrellus redivivus</name>
    <name type="common">Microworm</name>
    <dbReference type="NCBI Taxonomy" id="6233"/>
    <lineage>
        <taxon>Eukaryota</taxon>
        <taxon>Metazoa</taxon>
        <taxon>Ecdysozoa</taxon>
        <taxon>Nematoda</taxon>
        <taxon>Chromadorea</taxon>
        <taxon>Rhabditida</taxon>
        <taxon>Tylenchina</taxon>
        <taxon>Panagrolaimomorpha</taxon>
        <taxon>Panagrolaimoidea</taxon>
        <taxon>Panagrolaimidae</taxon>
        <taxon>Panagrellus</taxon>
    </lineage>
</organism>
<keyword evidence="2" id="KW-0812">Transmembrane</keyword>
<feature type="compositionally biased region" description="Polar residues" evidence="1">
    <location>
        <begin position="16"/>
        <end position="25"/>
    </location>
</feature>
<sequence>MSETTIRHRVQPTEPQPSNGHLKSTKSTPLQIDLSVLWPSYFLNALFGRRIYRLILYCTYLFWFIVGIFVLRKTEKATRAVLYVRQYAHTVALSNIEQSDSFKELLETLDRDFTRPPAILLLNQHALNMTFNFLCNTKEFPGVHERLIFVTLDSTARDVLAEYWPKIRQFYWPTPSLYKSFSFAEGPYQLIYLLRANIAVALLRNGKSFWMMQQDTFWRKNLFDENFEDDTSFDALFDQIGDDEDSLRAEWVNGANFFVKATPDTLTFFEAIADKLKFFYTPDMGIMIHQCHTWSSPKCKWIPHKIAHSWEWMYTEQTHAPAIMQLDCETDGGTKLQELAKFGFYFTEADGRTCKPSAVHQAAARMEAGQIEIGRHSWLKLSWGRFQFRMYWWIVDMILWMPILGPFLKPYLPLVGYILMFTM</sequence>
<dbReference type="PANTHER" id="PTHR31967:SF10">
    <property type="entry name" value="NUCLEOTIDE-DIPHOSPHO-SUGAR TRANSFERASE DOMAIN-CONTAINING PROTEIN"/>
    <property type="match status" value="1"/>
</dbReference>
<proteinExistence type="predicted"/>
<keyword evidence="4" id="KW-1185">Reference proteome</keyword>
<evidence type="ECO:0000256" key="2">
    <source>
        <dbReference type="SAM" id="Phobius"/>
    </source>
</evidence>
<evidence type="ECO:0000256" key="1">
    <source>
        <dbReference type="SAM" id="MobiDB-lite"/>
    </source>
</evidence>
<protein>
    <submittedName>
        <fullName evidence="5">Nucleotid_trans domain-containing protein</fullName>
    </submittedName>
</protein>
<reference evidence="4" key="1">
    <citation type="journal article" date="2013" name="Genetics">
        <title>The draft genome and transcriptome of Panagrellus redivivus are shaped by the harsh demands of a free-living lifestyle.</title>
        <authorList>
            <person name="Srinivasan J."/>
            <person name="Dillman A.R."/>
            <person name="Macchietto M.G."/>
            <person name="Heikkinen L."/>
            <person name="Lakso M."/>
            <person name="Fracchia K.M."/>
            <person name="Antoshechkin I."/>
            <person name="Mortazavi A."/>
            <person name="Wong G."/>
            <person name="Sternberg P.W."/>
        </authorList>
    </citation>
    <scope>NUCLEOTIDE SEQUENCE [LARGE SCALE GENOMIC DNA]</scope>
    <source>
        <strain evidence="4">MT8872</strain>
    </source>
</reference>
<keyword evidence="2" id="KW-1133">Transmembrane helix</keyword>
<evidence type="ECO:0000313" key="4">
    <source>
        <dbReference type="Proteomes" id="UP000492821"/>
    </source>
</evidence>
<name>A0A7E5A1N0_PANRE</name>
<dbReference type="AlphaFoldDB" id="A0A7E5A1N0"/>
<dbReference type="PANTHER" id="PTHR31967">
    <property type="entry name" value="GROUNDHOG (HEDGEHOG-LIKE FAMILY)-RELATED"/>
    <property type="match status" value="1"/>
</dbReference>
<feature type="transmembrane region" description="Helical" evidence="2">
    <location>
        <begin position="390"/>
        <end position="408"/>
    </location>
</feature>
<evidence type="ECO:0000313" key="5">
    <source>
        <dbReference type="WBParaSite" id="Pan_g9290.t1"/>
    </source>
</evidence>